<evidence type="ECO:0000256" key="4">
    <source>
        <dbReference type="ARBA" id="ARBA00022989"/>
    </source>
</evidence>
<dbReference type="Pfam" id="PF02653">
    <property type="entry name" value="BPD_transp_2"/>
    <property type="match status" value="1"/>
</dbReference>
<dbReference type="PANTHER" id="PTHR43370:SF2">
    <property type="entry name" value="ABC TRANSPORTER PERMEASE PROTEIN"/>
    <property type="match status" value="1"/>
</dbReference>
<keyword evidence="5 6" id="KW-0472">Membrane</keyword>
<dbReference type="PANTHER" id="PTHR43370">
    <property type="entry name" value="SUGAR ABC TRANSPORTER INTEGRAL MEMBRANE PROTEIN-RELATED"/>
    <property type="match status" value="1"/>
</dbReference>
<evidence type="ECO:0000313" key="8">
    <source>
        <dbReference type="Proteomes" id="UP001165580"/>
    </source>
</evidence>
<evidence type="ECO:0000256" key="5">
    <source>
        <dbReference type="ARBA" id="ARBA00023136"/>
    </source>
</evidence>
<feature type="transmembrane region" description="Helical" evidence="6">
    <location>
        <begin position="219"/>
        <end position="236"/>
    </location>
</feature>
<feature type="transmembrane region" description="Helical" evidence="6">
    <location>
        <begin position="38"/>
        <end position="55"/>
    </location>
</feature>
<feature type="transmembrane region" description="Helical" evidence="6">
    <location>
        <begin position="90"/>
        <end position="108"/>
    </location>
</feature>
<feature type="transmembrane region" description="Helical" evidence="6">
    <location>
        <begin position="273"/>
        <end position="289"/>
    </location>
</feature>
<evidence type="ECO:0000256" key="6">
    <source>
        <dbReference type="SAM" id="Phobius"/>
    </source>
</evidence>
<gene>
    <name evidence="7" type="ORF">NVV95_08685</name>
</gene>
<evidence type="ECO:0000256" key="1">
    <source>
        <dbReference type="ARBA" id="ARBA00004651"/>
    </source>
</evidence>
<evidence type="ECO:0000313" key="7">
    <source>
        <dbReference type="EMBL" id="MCS5714627.1"/>
    </source>
</evidence>
<name>A0ABT2GEK8_9MICO</name>
<comment type="subcellular location">
    <subcellularLocation>
        <location evidence="1">Cell membrane</location>
        <topology evidence="1">Multi-pass membrane protein</topology>
    </subcellularLocation>
</comment>
<dbReference type="InterPro" id="IPR001851">
    <property type="entry name" value="ABC_transp_permease"/>
</dbReference>
<protein>
    <submittedName>
        <fullName evidence="7">ABC transporter permease</fullName>
    </submittedName>
</protein>
<dbReference type="RefSeq" id="WP_259486149.1">
    <property type="nucleotide sequence ID" value="NZ_JANTEZ010000003.1"/>
</dbReference>
<evidence type="ECO:0000256" key="3">
    <source>
        <dbReference type="ARBA" id="ARBA00022692"/>
    </source>
</evidence>
<dbReference type="EMBL" id="JANTEZ010000003">
    <property type="protein sequence ID" value="MCS5714627.1"/>
    <property type="molecule type" value="Genomic_DNA"/>
</dbReference>
<evidence type="ECO:0000256" key="2">
    <source>
        <dbReference type="ARBA" id="ARBA00022475"/>
    </source>
</evidence>
<organism evidence="7 8">
    <name type="scientific">Herbiconiux gentiana</name>
    <dbReference type="NCBI Taxonomy" id="2970912"/>
    <lineage>
        <taxon>Bacteria</taxon>
        <taxon>Bacillati</taxon>
        <taxon>Actinomycetota</taxon>
        <taxon>Actinomycetes</taxon>
        <taxon>Micrococcales</taxon>
        <taxon>Microbacteriaceae</taxon>
        <taxon>Herbiconiux</taxon>
    </lineage>
</organism>
<accession>A0ABT2GEK8</accession>
<dbReference type="Proteomes" id="UP001165580">
    <property type="component" value="Unassembled WGS sequence"/>
</dbReference>
<keyword evidence="3 6" id="KW-0812">Transmembrane</keyword>
<proteinExistence type="predicted"/>
<keyword evidence="8" id="KW-1185">Reference proteome</keyword>
<feature type="transmembrane region" description="Helical" evidence="6">
    <location>
        <begin position="194"/>
        <end position="213"/>
    </location>
</feature>
<keyword evidence="4 6" id="KW-1133">Transmembrane helix</keyword>
<comment type="caution">
    <text evidence="7">The sequence shown here is derived from an EMBL/GenBank/DDBJ whole genome shotgun (WGS) entry which is preliminary data.</text>
</comment>
<sequence length="304" mass="31434">MSVELWVAIIAGALALAAPLVLAGIGEGFVERAGRINLGIEGMMIMGALTGVWAGSLAGPLAGLVAGLLVGLVLAVVMNLLVYRLHANEIVIGLGITMLGLGLSTYLYQLWVPSGQTNVAVATVPRVDLGPLSELPVVGPILFGQSPLVYLAVVLLVVAWAVMRFTRFGLAVRAVGTDPASAALRGVRVERTGASALLIGGALAGLGGAVITVGTIGSFTPDITAGRGYIVLAVVIMGRSRPIGIALGALLFAFLQSFALLSQSTSLQLPSELYQSLPYLVTLVVLVITSRSQMRRLFKTVRPA</sequence>
<feature type="transmembrane region" description="Helical" evidence="6">
    <location>
        <begin position="6"/>
        <end position="26"/>
    </location>
</feature>
<keyword evidence="2" id="KW-1003">Cell membrane</keyword>
<dbReference type="CDD" id="cd06580">
    <property type="entry name" value="TM_PBP1_transp_TpRbsC_like"/>
    <property type="match status" value="1"/>
</dbReference>
<reference evidence="7" key="1">
    <citation type="submission" date="2022-08" db="EMBL/GenBank/DDBJ databases">
        <authorList>
            <person name="Deng Y."/>
            <person name="Han X.-F."/>
            <person name="Zhang Y.-Q."/>
        </authorList>
    </citation>
    <scope>NUCLEOTIDE SEQUENCE</scope>
    <source>
        <strain evidence="7">CPCC 205716</strain>
    </source>
</reference>
<feature type="transmembrane region" description="Helical" evidence="6">
    <location>
        <begin position="141"/>
        <end position="163"/>
    </location>
</feature>
<feature type="transmembrane region" description="Helical" evidence="6">
    <location>
        <begin position="243"/>
        <end position="261"/>
    </location>
</feature>
<feature type="transmembrane region" description="Helical" evidence="6">
    <location>
        <begin position="61"/>
        <end position="83"/>
    </location>
</feature>